<feature type="domain" description="DUF6968" evidence="1">
    <location>
        <begin position="11"/>
        <end position="103"/>
    </location>
</feature>
<evidence type="ECO:0000313" key="3">
    <source>
        <dbReference type="Proteomes" id="UP000295281"/>
    </source>
</evidence>
<gene>
    <name evidence="2" type="ORF">EV190_102310</name>
</gene>
<protein>
    <recommendedName>
        <fullName evidence="1">DUF6968 domain-containing protein</fullName>
    </recommendedName>
</protein>
<dbReference type="AlphaFoldDB" id="A0A4R6VCI0"/>
<proteinExistence type="predicted"/>
<evidence type="ECO:0000313" key="2">
    <source>
        <dbReference type="EMBL" id="TDQ54476.1"/>
    </source>
</evidence>
<dbReference type="Pfam" id="PF22302">
    <property type="entry name" value="DUF6968"/>
    <property type="match status" value="1"/>
</dbReference>
<accession>A0A4R6VCI0</accession>
<dbReference type="Proteomes" id="UP000295281">
    <property type="component" value="Unassembled WGS sequence"/>
</dbReference>
<evidence type="ECO:0000259" key="1">
    <source>
        <dbReference type="Pfam" id="PF22302"/>
    </source>
</evidence>
<organism evidence="2 3">
    <name type="scientific">Actinorugispora endophytica</name>
    <dbReference type="NCBI Taxonomy" id="1605990"/>
    <lineage>
        <taxon>Bacteria</taxon>
        <taxon>Bacillati</taxon>
        <taxon>Actinomycetota</taxon>
        <taxon>Actinomycetes</taxon>
        <taxon>Streptosporangiales</taxon>
        <taxon>Nocardiopsidaceae</taxon>
        <taxon>Actinorugispora</taxon>
    </lineage>
</organism>
<name>A0A4R6VCI0_9ACTN</name>
<sequence>MAYAIGEVVAERRIDAVAEDGGRAPVVVRIGKPVPDTLPGGDWCCPHQILGLGDEAVEASFGVDSLQAFLLCVYSLRLKLGERAEAASVRLDWLGQAGLGLDVDPELYGSAPPGGGRAAR</sequence>
<keyword evidence="3" id="KW-1185">Reference proteome</keyword>
<comment type="caution">
    <text evidence="2">The sequence shown here is derived from an EMBL/GenBank/DDBJ whole genome shotgun (WGS) entry which is preliminary data.</text>
</comment>
<dbReference type="EMBL" id="SNYN01000002">
    <property type="protein sequence ID" value="TDQ54476.1"/>
    <property type="molecule type" value="Genomic_DNA"/>
</dbReference>
<dbReference type="InterPro" id="IPR054241">
    <property type="entry name" value="DUF6968"/>
</dbReference>
<reference evidence="2 3" key="1">
    <citation type="submission" date="2019-03" db="EMBL/GenBank/DDBJ databases">
        <title>Genomic Encyclopedia of Type Strains, Phase IV (KMG-IV): sequencing the most valuable type-strain genomes for metagenomic binning, comparative biology and taxonomic classification.</title>
        <authorList>
            <person name="Goeker M."/>
        </authorList>
    </citation>
    <scope>NUCLEOTIDE SEQUENCE [LARGE SCALE GENOMIC DNA]</scope>
    <source>
        <strain evidence="2 3">DSM 46770</strain>
    </source>
</reference>
<dbReference type="RefSeq" id="WP_394345496.1">
    <property type="nucleotide sequence ID" value="NZ_SNYN01000002.1"/>
</dbReference>